<keyword evidence="5" id="KW-0521">NADP</keyword>
<dbReference type="GO" id="GO:0005739">
    <property type="term" value="C:mitochondrion"/>
    <property type="evidence" value="ECO:0007669"/>
    <property type="project" value="TreeGrafter"/>
</dbReference>
<evidence type="ECO:0000256" key="1">
    <source>
        <dbReference type="ARBA" id="ARBA00004903"/>
    </source>
</evidence>
<evidence type="ECO:0000259" key="8">
    <source>
        <dbReference type="PROSITE" id="PS51330"/>
    </source>
</evidence>
<dbReference type="PROSITE" id="PS00075">
    <property type="entry name" value="DHFR_1"/>
    <property type="match status" value="1"/>
</dbReference>
<gene>
    <name evidence="9" type="primary">DFR1</name>
    <name evidence="9" type="ORF">PICST_82622</name>
</gene>
<dbReference type="InterPro" id="IPR001796">
    <property type="entry name" value="DHFR_dom"/>
</dbReference>
<dbReference type="InterPro" id="IPR024072">
    <property type="entry name" value="DHFR-like_dom_sf"/>
</dbReference>
<dbReference type="eggNOG" id="KOG1324">
    <property type="taxonomic scope" value="Eukaryota"/>
</dbReference>
<sequence>MSEIKPTIAIIVAALKPDLAIGFQGKMPWRLRKEIRYFKDVTTKTSDPSKINAVVMGRKTWDSIPARFRPLPDRINIVLSRSFQNETVDTNVIHANSIANSLSQLQPNVERVFVIGGAEIYNELINDSRVTHLLLTEIENTNEDNQIAVDTFLKFPLYSTDSQWRKQPKSELQKFIGSSITLEDDISEGDLKYNYTLWTRRAG</sequence>
<dbReference type="GO" id="GO:0046654">
    <property type="term" value="P:tetrahydrofolate biosynthetic process"/>
    <property type="evidence" value="ECO:0007669"/>
    <property type="project" value="UniProtKB-UniPathway"/>
</dbReference>
<organism evidence="9 10">
    <name type="scientific">Scheffersomyces stipitis (strain ATCC 58785 / CBS 6054 / NBRC 10063 / NRRL Y-11545)</name>
    <name type="common">Yeast</name>
    <name type="synonym">Pichia stipitis</name>
    <dbReference type="NCBI Taxonomy" id="322104"/>
    <lineage>
        <taxon>Eukaryota</taxon>
        <taxon>Fungi</taxon>
        <taxon>Dikarya</taxon>
        <taxon>Ascomycota</taxon>
        <taxon>Saccharomycotina</taxon>
        <taxon>Pichiomycetes</taxon>
        <taxon>Debaryomycetaceae</taxon>
        <taxon>Scheffersomyces</taxon>
    </lineage>
</organism>
<dbReference type="EC" id="1.5.1.3" evidence="2"/>
<dbReference type="Gene3D" id="3.40.430.10">
    <property type="entry name" value="Dihydrofolate Reductase, subunit A"/>
    <property type="match status" value="1"/>
</dbReference>
<dbReference type="OMA" id="QYEFQMW"/>
<dbReference type="GeneID" id="4837710"/>
<dbReference type="InParanoid" id="A3LSL9"/>
<dbReference type="CDD" id="cd00209">
    <property type="entry name" value="DHFR"/>
    <property type="match status" value="1"/>
</dbReference>
<dbReference type="UniPathway" id="UPA00077">
    <property type="reaction ID" value="UER00158"/>
</dbReference>
<dbReference type="PANTHER" id="PTHR48069:SF3">
    <property type="entry name" value="DIHYDROFOLATE REDUCTASE"/>
    <property type="match status" value="1"/>
</dbReference>
<keyword evidence="6 9" id="KW-0560">Oxidoreductase</keyword>
<dbReference type="HOGENOM" id="CLU_043966_2_1_1"/>
<dbReference type="FunCoup" id="A3LSL9">
    <property type="interactions" value="468"/>
</dbReference>
<evidence type="ECO:0000313" key="9">
    <source>
        <dbReference type="EMBL" id="ABN65593.2"/>
    </source>
</evidence>
<proteinExistence type="inferred from homology"/>
<dbReference type="GO" id="GO:0046655">
    <property type="term" value="P:folic acid metabolic process"/>
    <property type="evidence" value="ECO:0007669"/>
    <property type="project" value="TreeGrafter"/>
</dbReference>
<accession>A3LSL9</accession>
<comment type="similarity">
    <text evidence="7">Belongs to the dihydrofolate reductase family.</text>
</comment>
<reference evidence="9 10" key="1">
    <citation type="journal article" date="2007" name="Nat. Biotechnol.">
        <title>Genome sequence of the lignocellulose-bioconverting and xylose-fermenting yeast Pichia stipitis.</title>
        <authorList>
            <person name="Jeffries T.W."/>
            <person name="Grigoriev I.V."/>
            <person name="Grimwood J."/>
            <person name="Laplaza J.M."/>
            <person name="Aerts A."/>
            <person name="Salamov A."/>
            <person name="Schmutz J."/>
            <person name="Lindquist E."/>
            <person name="Dehal P."/>
            <person name="Shapiro H."/>
            <person name="Jin Y.S."/>
            <person name="Passoth V."/>
            <person name="Richardson P.M."/>
        </authorList>
    </citation>
    <scope>NUCLEOTIDE SEQUENCE [LARGE SCALE GENOMIC DNA]</scope>
    <source>
        <strain evidence="10">ATCC 58785 / CBS 6054 / NBRC 10063 / NRRL Y-11545</strain>
    </source>
</reference>
<evidence type="ECO:0000256" key="5">
    <source>
        <dbReference type="ARBA" id="ARBA00022857"/>
    </source>
</evidence>
<dbReference type="PANTHER" id="PTHR48069">
    <property type="entry name" value="DIHYDROFOLATE REDUCTASE"/>
    <property type="match status" value="1"/>
</dbReference>
<protein>
    <recommendedName>
        <fullName evidence="3">Dihydrofolate reductase</fullName>
        <ecNumber evidence="2">1.5.1.3</ecNumber>
    </recommendedName>
</protein>
<evidence type="ECO:0000313" key="10">
    <source>
        <dbReference type="Proteomes" id="UP000002258"/>
    </source>
</evidence>
<dbReference type="InterPro" id="IPR017925">
    <property type="entry name" value="DHFR_CS"/>
</dbReference>
<evidence type="ECO:0000256" key="7">
    <source>
        <dbReference type="RuleBase" id="RU004474"/>
    </source>
</evidence>
<keyword evidence="10" id="KW-1185">Reference proteome</keyword>
<dbReference type="SUPFAM" id="SSF53597">
    <property type="entry name" value="Dihydrofolate reductase-like"/>
    <property type="match status" value="1"/>
</dbReference>
<dbReference type="GO" id="GO:0050661">
    <property type="term" value="F:NADP binding"/>
    <property type="evidence" value="ECO:0007669"/>
    <property type="project" value="InterPro"/>
</dbReference>
<evidence type="ECO:0000256" key="2">
    <source>
        <dbReference type="ARBA" id="ARBA00012856"/>
    </source>
</evidence>
<comment type="pathway">
    <text evidence="1">Cofactor biosynthesis; tetrahydrofolate biosynthesis; 5,6,7,8-tetrahydrofolate from 7,8-dihydrofolate: step 1/1.</text>
</comment>
<dbReference type="GO" id="GO:0004146">
    <property type="term" value="F:dihydrofolate reductase activity"/>
    <property type="evidence" value="ECO:0007669"/>
    <property type="project" value="UniProtKB-EC"/>
</dbReference>
<keyword evidence="4" id="KW-0554">One-carbon metabolism</keyword>
<dbReference type="AlphaFoldDB" id="A3LSL9"/>
<dbReference type="Pfam" id="PF00186">
    <property type="entry name" value="DHFR_1"/>
    <property type="match status" value="1"/>
</dbReference>
<dbReference type="PROSITE" id="PS51330">
    <property type="entry name" value="DHFR_2"/>
    <property type="match status" value="1"/>
</dbReference>
<evidence type="ECO:0000256" key="4">
    <source>
        <dbReference type="ARBA" id="ARBA00022563"/>
    </source>
</evidence>
<dbReference type="PRINTS" id="PR00070">
    <property type="entry name" value="DHFR"/>
</dbReference>
<feature type="domain" description="DHFR" evidence="8">
    <location>
        <begin position="7"/>
        <end position="200"/>
    </location>
</feature>
<name>A3LSL9_PICST</name>
<dbReference type="EMBL" id="CP000497">
    <property type="protein sequence ID" value="ABN65593.2"/>
    <property type="molecule type" value="Genomic_DNA"/>
</dbReference>
<evidence type="ECO:0000256" key="3">
    <source>
        <dbReference type="ARBA" id="ARBA00018886"/>
    </source>
</evidence>
<evidence type="ECO:0000256" key="6">
    <source>
        <dbReference type="ARBA" id="ARBA00023002"/>
    </source>
</evidence>
<dbReference type="KEGG" id="pic:PICST_82622"/>
<dbReference type="Proteomes" id="UP000002258">
    <property type="component" value="Chromosome 3"/>
</dbReference>
<dbReference type="GO" id="GO:0006730">
    <property type="term" value="P:one-carbon metabolic process"/>
    <property type="evidence" value="ECO:0007669"/>
    <property type="project" value="UniProtKB-KW"/>
</dbReference>
<dbReference type="OrthoDB" id="414698at2759"/>
<dbReference type="GO" id="GO:0046452">
    <property type="term" value="P:dihydrofolate metabolic process"/>
    <property type="evidence" value="ECO:0007669"/>
    <property type="project" value="EnsemblFungi"/>
</dbReference>
<dbReference type="GO" id="GO:0003729">
    <property type="term" value="F:mRNA binding"/>
    <property type="evidence" value="ECO:0007669"/>
    <property type="project" value="EnsemblFungi"/>
</dbReference>
<dbReference type="InterPro" id="IPR012259">
    <property type="entry name" value="DHFR"/>
</dbReference>
<dbReference type="STRING" id="322104.A3LSL9"/>
<dbReference type="RefSeq" id="XP_001383622.2">
    <property type="nucleotide sequence ID" value="XM_001383585.1"/>
</dbReference>